<dbReference type="PANTHER" id="PTHR33910:SF1">
    <property type="entry name" value="PROTEIN TRANSLOCASE SUBUNIT SECE"/>
    <property type="match status" value="1"/>
</dbReference>
<keyword evidence="8 9" id="KW-0472">Membrane</keyword>
<keyword evidence="11" id="KW-1185">Reference proteome</keyword>
<keyword evidence="5 9" id="KW-0653">Protein transport</keyword>
<proteinExistence type="inferred from homology"/>
<evidence type="ECO:0000256" key="4">
    <source>
        <dbReference type="ARBA" id="ARBA00022692"/>
    </source>
</evidence>
<sequence>MGFLGRLGTGIKRSVTGTASFIQSGVAELKKVRWPSRQELVNYTLVVLVTVFFVTLFIFVVDLGMYELVKMIRP</sequence>
<evidence type="ECO:0000256" key="7">
    <source>
        <dbReference type="ARBA" id="ARBA00023010"/>
    </source>
</evidence>
<evidence type="ECO:0000256" key="1">
    <source>
        <dbReference type="ARBA" id="ARBA00004370"/>
    </source>
</evidence>
<name>A0ABV8JF56_9BACL</name>
<protein>
    <recommendedName>
        <fullName evidence="9">Protein translocase subunit SecE</fullName>
    </recommendedName>
</protein>
<dbReference type="InterPro" id="IPR001901">
    <property type="entry name" value="Translocase_SecE/Sec61-g"/>
</dbReference>
<comment type="similarity">
    <text evidence="9">Belongs to the SecE/SEC61-gamma family.</text>
</comment>
<evidence type="ECO:0000256" key="8">
    <source>
        <dbReference type="ARBA" id="ARBA00023136"/>
    </source>
</evidence>
<comment type="subcellular location">
    <subcellularLocation>
        <location evidence="9">Cell membrane</location>
        <topology evidence="9">Single-pass membrane protein</topology>
    </subcellularLocation>
    <subcellularLocation>
        <location evidence="1">Membrane</location>
    </subcellularLocation>
</comment>
<evidence type="ECO:0000313" key="10">
    <source>
        <dbReference type="EMBL" id="MFC4075432.1"/>
    </source>
</evidence>
<dbReference type="PANTHER" id="PTHR33910">
    <property type="entry name" value="PROTEIN TRANSLOCASE SUBUNIT SECE"/>
    <property type="match status" value="1"/>
</dbReference>
<evidence type="ECO:0000256" key="5">
    <source>
        <dbReference type="ARBA" id="ARBA00022927"/>
    </source>
</evidence>
<organism evidence="10 11">
    <name type="scientific">Salinithrix halophila</name>
    <dbReference type="NCBI Taxonomy" id="1485204"/>
    <lineage>
        <taxon>Bacteria</taxon>
        <taxon>Bacillati</taxon>
        <taxon>Bacillota</taxon>
        <taxon>Bacilli</taxon>
        <taxon>Bacillales</taxon>
        <taxon>Thermoactinomycetaceae</taxon>
        <taxon>Salinithrix</taxon>
    </lineage>
</organism>
<evidence type="ECO:0000256" key="9">
    <source>
        <dbReference type="HAMAP-Rule" id="MF_00422"/>
    </source>
</evidence>
<accession>A0ABV8JF56</accession>
<evidence type="ECO:0000256" key="2">
    <source>
        <dbReference type="ARBA" id="ARBA00022448"/>
    </source>
</evidence>
<keyword evidence="4 9" id="KW-0812">Transmembrane</keyword>
<feature type="transmembrane region" description="Helical" evidence="9">
    <location>
        <begin position="40"/>
        <end position="61"/>
    </location>
</feature>
<dbReference type="HAMAP" id="MF_00422">
    <property type="entry name" value="SecE"/>
    <property type="match status" value="1"/>
</dbReference>
<comment type="subunit">
    <text evidence="9">Component of the Sec protein translocase complex. Heterotrimer consisting of SecY, SecE and SecG subunits. The heterotrimers can form oligomers, although 1 heterotrimer is thought to be able to translocate proteins. Interacts with the ribosome. Interacts with SecDF, and other proteins may be involved. Interacts with SecA.</text>
</comment>
<dbReference type="Gene3D" id="1.20.5.1030">
    <property type="entry name" value="Preprotein translocase secy subunit"/>
    <property type="match status" value="1"/>
</dbReference>
<comment type="function">
    <text evidence="9">Essential subunit of the Sec protein translocation channel SecYEG. Clamps together the 2 halves of SecY. May contact the channel plug during translocation.</text>
</comment>
<evidence type="ECO:0000313" key="11">
    <source>
        <dbReference type="Proteomes" id="UP001595843"/>
    </source>
</evidence>
<keyword evidence="6 9" id="KW-1133">Transmembrane helix</keyword>
<dbReference type="Pfam" id="PF00584">
    <property type="entry name" value="SecE"/>
    <property type="match status" value="1"/>
</dbReference>
<keyword evidence="3 9" id="KW-1003">Cell membrane</keyword>
<gene>
    <name evidence="9 10" type="primary">secE</name>
    <name evidence="10" type="ORF">ACFOUO_01250</name>
</gene>
<evidence type="ECO:0000256" key="6">
    <source>
        <dbReference type="ARBA" id="ARBA00022989"/>
    </source>
</evidence>
<dbReference type="InterPro" id="IPR038379">
    <property type="entry name" value="SecE_sf"/>
</dbReference>
<reference evidence="11" key="1">
    <citation type="journal article" date="2019" name="Int. J. Syst. Evol. Microbiol.">
        <title>The Global Catalogue of Microorganisms (GCM) 10K type strain sequencing project: providing services to taxonomists for standard genome sequencing and annotation.</title>
        <authorList>
            <consortium name="The Broad Institute Genomics Platform"/>
            <consortium name="The Broad Institute Genome Sequencing Center for Infectious Disease"/>
            <person name="Wu L."/>
            <person name="Ma J."/>
        </authorList>
    </citation>
    <scope>NUCLEOTIDE SEQUENCE [LARGE SCALE GENOMIC DNA]</scope>
    <source>
        <strain evidence="11">IBRC-M 10813</strain>
    </source>
</reference>
<dbReference type="NCBIfam" id="TIGR00964">
    <property type="entry name" value="secE_bact"/>
    <property type="match status" value="1"/>
</dbReference>
<dbReference type="Proteomes" id="UP001595843">
    <property type="component" value="Unassembled WGS sequence"/>
</dbReference>
<dbReference type="RefSeq" id="WP_380701344.1">
    <property type="nucleotide sequence ID" value="NZ_JBHSAP010000004.1"/>
</dbReference>
<evidence type="ECO:0000256" key="3">
    <source>
        <dbReference type="ARBA" id="ARBA00022475"/>
    </source>
</evidence>
<keyword evidence="7 9" id="KW-0811">Translocation</keyword>
<keyword evidence="2 9" id="KW-0813">Transport</keyword>
<comment type="caution">
    <text evidence="10">The sequence shown here is derived from an EMBL/GenBank/DDBJ whole genome shotgun (WGS) entry which is preliminary data.</text>
</comment>
<dbReference type="EMBL" id="JBHSAP010000004">
    <property type="protein sequence ID" value="MFC4075432.1"/>
    <property type="molecule type" value="Genomic_DNA"/>
</dbReference>
<dbReference type="InterPro" id="IPR005807">
    <property type="entry name" value="SecE_bac"/>
</dbReference>